<name>A0A8J7F8Y0_9CYAN</name>
<sequence length="250" mass="28041">MSTENQTDYIAALTNLHRGLDRKGPGDSDFSRNILSNLSTLPLKPRIADLGCGSGAGALLLAQHYQSTVMAVDASSVFIAELKARAKQLGLEHLIMPIQGDMAKLDWAVGSVDLLWSEGAAYNLGFEQALKIWRSLLANSGVAVISELSWFTDNVPEPAIAFWQKAYPMMGTEIENIDRAHRSDFSILSTHRLPSQAWWVNYYEPLRERMQQIEITPSTQSVIRETEEEMRLFEKFSDSYGYTFYVLQAA</sequence>
<evidence type="ECO:0000256" key="1">
    <source>
        <dbReference type="ARBA" id="ARBA00022603"/>
    </source>
</evidence>
<dbReference type="EMBL" id="JADEWL010000171">
    <property type="protein sequence ID" value="MBE9216470.1"/>
    <property type="molecule type" value="Genomic_DNA"/>
</dbReference>
<comment type="caution">
    <text evidence="4">The sequence shown here is derived from an EMBL/GenBank/DDBJ whole genome shotgun (WGS) entry which is preliminary data.</text>
</comment>
<reference evidence="4" key="1">
    <citation type="submission" date="2020-10" db="EMBL/GenBank/DDBJ databases">
        <authorList>
            <person name="Castelo-Branco R."/>
            <person name="Eusebio N."/>
            <person name="Adriana R."/>
            <person name="Vieira A."/>
            <person name="Brugerolle De Fraissinette N."/>
            <person name="Rezende De Castro R."/>
            <person name="Schneider M.P."/>
            <person name="Vasconcelos V."/>
            <person name="Leao P.N."/>
        </authorList>
    </citation>
    <scope>NUCLEOTIDE SEQUENCE</scope>
    <source>
        <strain evidence="4">LEGE 06105</strain>
    </source>
</reference>
<dbReference type="InterPro" id="IPR041698">
    <property type="entry name" value="Methyltransf_25"/>
</dbReference>
<keyword evidence="5" id="KW-1185">Reference proteome</keyword>
<gene>
    <name evidence="4" type="ORF">IQ247_28060</name>
</gene>
<dbReference type="AlphaFoldDB" id="A0A8J7F8Y0"/>
<dbReference type="InterPro" id="IPR029063">
    <property type="entry name" value="SAM-dependent_MTases_sf"/>
</dbReference>
<dbReference type="CDD" id="cd02440">
    <property type="entry name" value="AdoMet_MTases"/>
    <property type="match status" value="1"/>
</dbReference>
<dbReference type="GO" id="GO:0008168">
    <property type="term" value="F:methyltransferase activity"/>
    <property type="evidence" value="ECO:0007669"/>
    <property type="project" value="UniProtKB-KW"/>
</dbReference>
<evidence type="ECO:0000259" key="3">
    <source>
        <dbReference type="Pfam" id="PF13649"/>
    </source>
</evidence>
<feature type="domain" description="Methyltransferase" evidence="3">
    <location>
        <begin position="47"/>
        <end position="141"/>
    </location>
</feature>
<accession>A0A8J7F8Y0</accession>
<dbReference type="SUPFAM" id="SSF53335">
    <property type="entry name" value="S-adenosyl-L-methionine-dependent methyltransferases"/>
    <property type="match status" value="1"/>
</dbReference>
<proteinExistence type="predicted"/>
<dbReference type="Proteomes" id="UP000620559">
    <property type="component" value="Unassembled WGS sequence"/>
</dbReference>
<dbReference type="GO" id="GO:0032259">
    <property type="term" value="P:methylation"/>
    <property type="evidence" value="ECO:0007669"/>
    <property type="project" value="UniProtKB-KW"/>
</dbReference>
<dbReference type="PANTHER" id="PTHR43861">
    <property type="entry name" value="TRANS-ACONITATE 2-METHYLTRANSFERASE-RELATED"/>
    <property type="match status" value="1"/>
</dbReference>
<protein>
    <submittedName>
        <fullName evidence="4">Class I SAM-dependent methyltransferase</fullName>
    </submittedName>
</protein>
<evidence type="ECO:0000313" key="5">
    <source>
        <dbReference type="Proteomes" id="UP000620559"/>
    </source>
</evidence>
<evidence type="ECO:0000313" key="4">
    <source>
        <dbReference type="EMBL" id="MBE9216470.1"/>
    </source>
</evidence>
<keyword evidence="1 4" id="KW-0489">Methyltransferase</keyword>
<organism evidence="4 5">
    <name type="scientific">Plectonema cf. radiosum LEGE 06105</name>
    <dbReference type="NCBI Taxonomy" id="945769"/>
    <lineage>
        <taxon>Bacteria</taxon>
        <taxon>Bacillati</taxon>
        <taxon>Cyanobacteriota</taxon>
        <taxon>Cyanophyceae</taxon>
        <taxon>Oscillatoriophycideae</taxon>
        <taxon>Oscillatoriales</taxon>
        <taxon>Microcoleaceae</taxon>
        <taxon>Plectonema</taxon>
    </lineage>
</organism>
<dbReference type="Gene3D" id="3.40.50.150">
    <property type="entry name" value="Vaccinia Virus protein VP39"/>
    <property type="match status" value="1"/>
</dbReference>
<keyword evidence="2" id="KW-0808">Transferase</keyword>
<dbReference type="PANTHER" id="PTHR43861:SF1">
    <property type="entry name" value="TRANS-ACONITATE 2-METHYLTRANSFERASE"/>
    <property type="match status" value="1"/>
</dbReference>
<evidence type="ECO:0000256" key="2">
    <source>
        <dbReference type="ARBA" id="ARBA00022679"/>
    </source>
</evidence>
<dbReference type="Pfam" id="PF13649">
    <property type="entry name" value="Methyltransf_25"/>
    <property type="match status" value="1"/>
</dbReference>